<organism evidence="2">
    <name type="scientific">Clastoptera arizonana</name>
    <name type="common">Arizona spittle bug</name>
    <dbReference type="NCBI Taxonomy" id="38151"/>
    <lineage>
        <taxon>Eukaryota</taxon>
        <taxon>Metazoa</taxon>
        <taxon>Ecdysozoa</taxon>
        <taxon>Arthropoda</taxon>
        <taxon>Hexapoda</taxon>
        <taxon>Insecta</taxon>
        <taxon>Pterygota</taxon>
        <taxon>Neoptera</taxon>
        <taxon>Paraneoptera</taxon>
        <taxon>Hemiptera</taxon>
        <taxon>Auchenorrhyncha</taxon>
        <taxon>Cercopoidea</taxon>
        <taxon>Clastopteridae</taxon>
        <taxon>Clastoptera</taxon>
    </lineage>
</organism>
<protein>
    <submittedName>
        <fullName evidence="2">Uncharacterized protein</fullName>
    </submittedName>
</protein>
<name>A0A1B6C8S9_9HEMI</name>
<dbReference type="EMBL" id="GEDC01027464">
    <property type="protein sequence ID" value="JAS09834.1"/>
    <property type="molecule type" value="Transcribed_RNA"/>
</dbReference>
<dbReference type="AlphaFoldDB" id="A0A1B6C8S9"/>
<gene>
    <name evidence="2" type="ORF">g.21205</name>
</gene>
<feature type="region of interest" description="Disordered" evidence="1">
    <location>
        <begin position="291"/>
        <end position="328"/>
    </location>
</feature>
<sequence length="443" mass="49215">GVKNFLFASVVSKVFVSSVIIDPRELADYIQTKYSSETLSVFGLLSTIPLFRDALFDPTLAGKIGLPMLSFEKYLREVHSIYFSNNVGRRVELRRGFSSARIWMQYDEDDFLSKTGAVVQSLRQLYPDVQSLGSSPLVQLVRGIDIDSVLSLHNLELARDYLTQGGHDNYPSALTDDDWTSLVNGTASPSKRYIAADYLMRSVSASRYDGKSIVVERPCPFATPIDFMDVICGVKRMSLRPPPGGRLPPMIVKSFEELYPDCDRDGDALIISDRASVAFWEYLGLEPFDASLPDFEDTNPPPSNTPEAGGSLNAPTRTADGAELSREAEGAEAGVDHVLYFYPVDRNNIKGDEATIYDNGFLGAERYWKISPTGRKRLLMGIEIGEHRAVDVITQIVTNLCRVHPNINRDVSQENLARMAGSLLLRSKGNWALGPGDVWTRNR</sequence>
<evidence type="ECO:0000256" key="1">
    <source>
        <dbReference type="SAM" id="MobiDB-lite"/>
    </source>
</evidence>
<accession>A0A1B6C8S9</accession>
<evidence type="ECO:0000313" key="2">
    <source>
        <dbReference type="EMBL" id="JAS09834.1"/>
    </source>
</evidence>
<proteinExistence type="predicted"/>
<feature type="non-terminal residue" evidence="2">
    <location>
        <position position="1"/>
    </location>
</feature>
<reference evidence="2" key="1">
    <citation type="submission" date="2015-12" db="EMBL/GenBank/DDBJ databases">
        <title>De novo transcriptome assembly of four potential Pierce s Disease insect vectors from Arizona vineyards.</title>
        <authorList>
            <person name="Tassone E.E."/>
        </authorList>
    </citation>
    <scope>NUCLEOTIDE SEQUENCE</scope>
</reference>